<organism evidence="1 2">
    <name type="scientific">Panicum virgatum</name>
    <name type="common">Blackwell switchgrass</name>
    <dbReference type="NCBI Taxonomy" id="38727"/>
    <lineage>
        <taxon>Eukaryota</taxon>
        <taxon>Viridiplantae</taxon>
        <taxon>Streptophyta</taxon>
        <taxon>Embryophyta</taxon>
        <taxon>Tracheophyta</taxon>
        <taxon>Spermatophyta</taxon>
        <taxon>Magnoliopsida</taxon>
        <taxon>Liliopsida</taxon>
        <taxon>Poales</taxon>
        <taxon>Poaceae</taxon>
        <taxon>PACMAD clade</taxon>
        <taxon>Panicoideae</taxon>
        <taxon>Panicodae</taxon>
        <taxon>Paniceae</taxon>
        <taxon>Panicinae</taxon>
        <taxon>Panicum</taxon>
        <taxon>Panicum sect. Hiantes</taxon>
    </lineage>
</organism>
<gene>
    <name evidence="1" type="ORF">PVAP13_4NG244200</name>
</gene>
<dbReference type="Proteomes" id="UP000823388">
    <property type="component" value="Chromosome 4N"/>
</dbReference>
<accession>A0A8T0TAS1</accession>
<name>A0A8T0TAS1_PANVG</name>
<dbReference type="EMBL" id="CM029044">
    <property type="protein sequence ID" value="KAG2607387.1"/>
    <property type="molecule type" value="Genomic_DNA"/>
</dbReference>
<evidence type="ECO:0000313" key="1">
    <source>
        <dbReference type="EMBL" id="KAG2607387.1"/>
    </source>
</evidence>
<proteinExistence type="predicted"/>
<sequence>MPPTRLPADYFPDRVPITIIDTLSRCPHPPHLGFIRSSWNNGIRVLRGWYICLFSLYPCGCSPEQKPKLIMECQAADTVVLTYACDRPATLEQLSSF</sequence>
<dbReference type="AlphaFoldDB" id="A0A8T0TAS1"/>
<reference evidence="1" key="1">
    <citation type="submission" date="2020-05" db="EMBL/GenBank/DDBJ databases">
        <title>WGS assembly of Panicum virgatum.</title>
        <authorList>
            <person name="Lovell J.T."/>
            <person name="Jenkins J."/>
            <person name="Shu S."/>
            <person name="Juenger T.E."/>
            <person name="Schmutz J."/>
        </authorList>
    </citation>
    <scope>NUCLEOTIDE SEQUENCE</scope>
    <source>
        <strain evidence="1">AP13</strain>
    </source>
</reference>
<keyword evidence="2" id="KW-1185">Reference proteome</keyword>
<comment type="caution">
    <text evidence="1">The sequence shown here is derived from an EMBL/GenBank/DDBJ whole genome shotgun (WGS) entry which is preliminary data.</text>
</comment>
<protein>
    <submittedName>
        <fullName evidence="1">Uncharacterized protein</fullName>
    </submittedName>
</protein>
<evidence type="ECO:0000313" key="2">
    <source>
        <dbReference type="Proteomes" id="UP000823388"/>
    </source>
</evidence>